<evidence type="ECO:0000256" key="3">
    <source>
        <dbReference type="ARBA" id="ARBA00022525"/>
    </source>
</evidence>
<dbReference type="PANTHER" id="PTHR11306:SF68">
    <property type="entry name" value="NPC INTRACELLULAR CHOLESTEROL TRANSPORTER 2"/>
    <property type="match status" value="1"/>
</dbReference>
<dbReference type="InterPro" id="IPR039670">
    <property type="entry name" value="NPC2-like"/>
</dbReference>
<sequence length="147" mass="16152">MLLAVASSTPVESCKEEGKSHEESDNFVIGSCTRQPCKLKRKSTIDLEFKFIAPEDTPSITNNVHARILGIPFPFFGVDGTDACGQIFNPDGSKAGCPLKGGRQYVYKNSFKVLEVYPKLKVVVHWALTSPKNRDVMCFNVPAKITG</sequence>
<protein>
    <recommendedName>
        <fullName evidence="4">MD-2-related lipid-recognition domain-containing protein</fullName>
    </recommendedName>
</protein>
<evidence type="ECO:0000313" key="6">
    <source>
        <dbReference type="Proteomes" id="UP001233999"/>
    </source>
</evidence>
<dbReference type="GO" id="GO:0032934">
    <property type="term" value="F:sterol binding"/>
    <property type="evidence" value="ECO:0007669"/>
    <property type="project" value="InterPro"/>
</dbReference>
<dbReference type="Proteomes" id="UP001233999">
    <property type="component" value="Unassembled WGS sequence"/>
</dbReference>
<dbReference type="InterPro" id="IPR003172">
    <property type="entry name" value="ML_dom"/>
</dbReference>
<dbReference type="PANTHER" id="PTHR11306">
    <property type="entry name" value="NIEMANN PICK TYPE C2 PROTEIN NPC2-RELATED"/>
    <property type="match status" value="1"/>
</dbReference>
<dbReference type="FunFam" id="2.60.40.770:FF:000001">
    <property type="entry name" value="NPC intracellular cholesterol transporter 2"/>
    <property type="match status" value="1"/>
</dbReference>
<evidence type="ECO:0000313" key="5">
    <source>
        <dbReference type="EMBL" id="KAJ9586363.1"/>
    </source>
</evidence>
<dbReference type="SMART" id="SM00737">
    <property type="entry name" value="ML"/>
    <property type="match status" value="1"/>
</dbReference>
<gene>
    <name evidence="5" type="ORF">L9F63_019985</name>
</gene>
<dbReference type="Gene3D" id="2.60.40.770">
    <property type="match status" value="1"/>
</dbReference>
<dbReference type="EMBL" id="JASPKZ010007169">
    <property type="protein sequence ID" value="KAJ9586363.1"/>
    <property type="molecule type" value="Genomic_DNA"/>
</dbReference>
<keyword evidence="6" id="KW-1185">Reference proteome</keyword>
<name>A0AAD8EDJ3_DIPPU</name>
<dbReference type="Pfam" id="PF02221">
    <property type="entry name" value="E1_DerP2_DerF2"/>
    <property type="match status" value="1"/>
</dbReference>
<evidence type="ECO:0000256" key="1">
    <source>
        <dbReference type="ARBA" id="ARBA00004613"/>
    </source>
</evidence>
<keyword evidence="3" id="KW-0964">Secreted</keyword>
<feature type="domain" description="MD-2-related lipid-recognition" evidence="4">
    <location>
        <begin position="11"/>
        <end position="143"/>
    </location>
</feature>
<dbReference type="AlphaFoldDB" id="A0AAD8EDJ3"/>
<comment type="similarity">
    <text evidence="2">Belongs to the NPC2 family.</text>
</comment>
<organism evidence="5 6">
    <name type="scientific">Diploptera punctata</name>
    <name type="common">Pacific beetle cockroach</name>
    <dbReference type="NCBI Taxonomy" id="6984"/>
    <lineage>
        <taxon>Eukaryota</taxon>
        <taxon>Metazoa</taxon>
        <taxon>Ecdysozoa</taxon>
        <taxon>Arthropoda</taxon>
        <taxon>Hexapoda</taxon>
        <taxon>Insecta</taxon>
        <taxon>Pterygota</taxon>
        <taxon>Neoptera</taxon>
        <taxon>Polyneoptera</taxon>
        <taxon>Dictyoptera</taxon>
        <taxon>Blattodea</taxon>
        <taxon>Blaberoidea</taxon>
        <taxon>Blaberidae</taxon>
        <taxon>Diplopterinae</taxon>
        <taxon>Diploptera</taxon>
    </lineage>
</organism>
<comment type="subcellular location">
    <subcellularLocation>
        <location evidence="1">Secreted</location>
    </subcellularLocation>
</comment>
<evidence type="ECO:0000259" key="4">
    <source>
        <dbReference type="SMART" id="SM00737"/>
    </source>
</evidence>
<dbReference type="GO" id="GO:0015918">
    <property type="term" value="P:sterol transport"/>
    <property type="evidence" value="ECO:0007669"/>
    <property type="project" value="InterPro"/>
</dbReference>
<accession>A0AAD8EDJ3</accession>
<reference evidence="5" key="1">
    <citation type="journal article" date="2023" name="IScience">
        <title>Live-bearing cockroach genome reveals convergent evolutionary mechanisms linked to viviparity in insects and beyond.</title>
        <authorList>
            <person name="Fouks B."/>
            <person name="Harrison M.C."/>
            <person name="Mikhailova A.A."/>
            <person name="Marchal E."/>
            <person name="English S."/>
            <person name="Carruthers M."/>
            <person name="Jennings E.C."/>
            <person name="Chiamaka E.L."/>
            <person name="Frigard R.A."/>
            <person name="Pippel M."/>
            <person name="Attardo G.M."/>
            <person name="Benoit J.B."/>
            <person name="Bornberg-Bauer E."/>
            <person name="Tobe S.S."/>
        </authorList>
    </citation>
    <scope>NUCLEOTIDE SEQUENCE</scope>
    <source>
        <strain evidence="5">Stay&amp;Tobe</strain>
    </source>
</reference>
<dbReference type="InterPro" id="IPR014756">
    <property type="entry name" value="Ig_E-set"/>
</dbReference>
<dbReference type="SUPFAM" id="SSF81296">
    <property type="entry name" value="E set domains"/>
    <property type="match status" value="1"/>
</dbReference>
<dbReference type="GO" id="GO:0005576">
    <property type="term" value="C:extracellular region"/>
    <property type="evidence" value="ECO:0007669"/>
    <property type="project" value="UniProtKB-SubCell"/>
</dbReference>
<comment type="caution">
    <text evidence="5">The sequence shown here is derived from an EMBL/GenBank/DDBJ whole genome shotgun (WGS) entry which is preliminary data.</text>
</comment>
<reference evidence="5" key="2">
    <citation type="submission" date="2023-05" db="EMBL/GenBank/DDBJ databases">
        <authorList>
            <person name="Fouks B."/>
        </authorList>
    </citation>
    <scope>NUCLEOTIDE SEQUENCE</scope>
    <source>
        <strain evidence="5">Stay&amp;Tobe</strain>
        <tissue evidence="5">Testes</tissue>
    </source>
</reference>
<proteinExistence type="inferred from homology"/>
<evidence type="ECO:0000256" key="2">
    <source>
        <dbReference type="ARBA" id="ARBA00006370"/>
    </source>
</evidence>